<evidence type="ECO:0000313" key="11">
    <source>
        <dbReference type="EMBL" id="WXL29302.1"/>
    </source>
</evidence>
<reference evidence="11" key="1">
    <citation type="submission" date="2024-03" db="EMBL/GenBank/DDBJ databases">
        <title>Complete genome sequence of Mycoplasma felifaucium Z921 isolated from the trachea of a cheetah.</title>
        <authorList>
            <person name="Spergser J."/>
        </authorList>
    </citation>
    <scope>NUCLEOTIDE SEQUENCE [LARGE SCALE GENOMIC DNA]</scope>
    <source>
        <strain evidence="11">Z921</strain>
    </source>
</reference>
<comment type="subcellular location">
    <subcellularLocation>
        <location evidence="10">Cell membrane</location>
        <topology evidence="10">Peripheral membrane protein</topology>
    </subcellularLocation>
    <subcellularLocation>
        <location evidence="2">Membrane</location>
        <topology evidence="2">Peripheral membrane protein</topology>
    </subcellularLocation>
</comment>
<sequence length="288" mass="32838">MSSISGIKSRIGTIQSIRKITHAMELVSFSKLKRAKLEYEEVLKYDVLIDEIFTKIFQNLYEDELHDLIQPKSNTKTDLYIVVSSNLGLAGGYNANIIKLTKQTVSQDDKLIILGSYGLRGLQHLYKDRIINTINQDPKISIHKIVKKIVKLAMQLYANNEIRSIKVIYSKYINNLVQTDVCEQIYPFNEEVIRPLIASKEYDHKLEFEPSPKKILAEAVPLYVDSKLYSAIACAKISEIASRRIAMENATDNADQLIDNLNIEYNRKRQSKITQEIIEIVSGADAVQ</sequence>
<keyword evidence="9 10" id="KW-0066">ATP synthesis</keyword>
<dbReference type="SUPFAM" id="SSF52943">
    <property type="entry name" value="ATP synthase (F1-ATPase), gamma subunit"/>
    <property type="match status" value="1"/>
</dbReference>
<dbReference type="RefSeq" id="WP_338822916.1">
    <property type="nucleotide sequence ID" value="NZ_CP148067.1"/>
</dbReference>
<dbReference type="InterPro" id="IPR000131">
    <property type="entry name" value="ATP_synth_F1_gsu"/>
</dbReference>
<dbReference type="InterPro" id="IPR023632">
    <property type="entry name" value="ATP_synth_F1_gsu_CS"/>
</dbReference>
<evidence type="ECO:0000256" key="1">
    <source>
        <dbReference type="ARBA" id="ARBA00003456"/>
    </source>
</evidence>
<comment type="function">
    <text evidence="1 10">Produces ATP from ADP in the presence of a proton gradient across the membrane. The gamma chain is believed to be important in regulating ATPase activity and the flow of protons through the CF(0) complex.</text>
</comment>
<evidence type="ECO:0000256" key="5">
    <source>
        <dbReference type="ARBA" id="ARBA00022781"/>
    </source>
</evidence>
<dbReference type="InterPro" id="IPR035968">
    <property type="entry name" value="ATP_synth_F1_ATPase_gsu"/>
</dbReference>
<keyword evidence="8 10" id="KW-0139">CF(1)</keyword>
<proteinExistence type="inferred from homology"/>
<comment type="similarity">
    <text evidence="3 10">Belongs to the ATPase gamma chain family.</text>
</comment>
<dbReference type="PRINTS" id="PR00126">
    <property type="entry name" value="ATPASEGAMMA"/>
</dbReference>
<dbReference type="CDD" id="cd12151">
    <property type="entry name" value="F1-ATPase_gamma"/>
    <property type="match status" value="1"/>
</dbReference>
<dbReference type="PANTHER" id="PTHR11693">
    <property type="entry name" value="ATP SYNTHASE GAMMA CHAIN"/>
    <property type="match status" value="1"/>
</dbReference>
<keyword evidence="10" id="KW-1003">Cell membrane</keyword>
<keyword evidence="5 10" id="KW-0375">Hydrogen ion transport</keyword>
<gene>
    <name evidence="10 11" type="primary">atpG</name>
    <name evidence="11" type="ORF">WG617_01470</name>
</gene>
<keyword evidence="12" id="KW-1185">Reference proteome</keyword>
<evidence type="ECO:0000256" key="9">
    <source>
        <dbReference type="ARBA" id="ARBA00023310"/>
    </source>
</evidence>
<dbReference type="Pfam" id="PF00231">
    <property type="entry name" value="ATP-synt"/>
    <property type="match status" value="1"/>
</dbReference>
<evidence type="ECO:0000256" key="4">
    <source>
        <dbReference type="ARBA" id="ARBA00022448"/>
    </source>
</evidence>
<keyword evidence="4 10" id="KW-0813">Transport</keyword>
<protein>
    <recommendedName>
        <fullName evidence="10">ATP synthase gamma chain</fullName>
    </recommendedName>
    <alternativeName>
        <fullName evidence="10">ATP synthase F1 sector gamma subunit</fullName>
    </alternativeName>
    <alternativeName>
        <fullName evidence="10">F-ATPase gamma subunit</fullName>
    </alternativeName>
</protein>
<dbReference type="PANTHER" id="PTHR11693:SF22">
    <property type="entry name" value="ATP SYNTHASE SUBUNIT GAMMA, MITOCHONDRIAL"/>
    <property type="match status" value="1"/>
</dbReference>
<evidence type="ECO:0000256" key="10">
    <source>
        <dbReference type="HAMAP-Rule" id="MF_00815"/>
    </source>
</evidence>
<keyword evidence="7 10" id="KW-0472">Membrane</keyword>
<accession>A0ABZ2RS52</accession>
<dbReference type="HAMAP" id="MF_00815">
    <property type="entry name" value="ATP_synth_gamma_bact"/>
    <property type="match status" value="1"/>
</dbReference>
<dbReference type="EMBL" id="CP148067">
    <property type="protein sequence ID" value="WXL29302.1"/>
    <property type="molecule type" value="Genomic_DNA"/>
</dbReference>
<evidence type="ECO:0000256" key="2">
    <source>
        <dbReference type="ARBA" id="ARBA00004170"/>
    </source>
</evidence>
<evidence type="ECO:0000256" key="3">
    <source>
        <dbReference type="ARBA" id="ARBA00007681"/>
    </source>
</evidence>
<name>A0ABZ2RS52_9BACT</name>
<dbReference type="Gene3D" id="3.40.1380.10">
    <property type="match status" value="1"/>
</dbReference>
<dbReference type="Gene3D" id="1.10.287.80">
    <property type="entry name" value="ATP synthase, gamma subunit, helix hairpin domain"/>
    <property type="match status" value="1"/>
</dbReference>
<dbReference type="NCBIfam" id="TIGR01146">
    <property type="entry name" value="ATPsyn_F1gamma"/>
    <property type="match status" value="1"/>
</dbReference>
<evidence type="ECO:0000256" key="6">
    <source>
        <dbReference type="ARBA" id="ARBA00023065"/>
    </source>
</evidence>
<evidence type="ECO:0000256" key="8">
    <source>
        <dbReference type="ARBA" id="ARBA00023196"/>
    </source>
</evidence>
<dbReference type="Proteomes" id="UP001477443">
    <property type="component" value="Chromosome"/>
</dbReference>
<comment type="subunit">
    <text evidence="10">F-type ATPases have 2 components, CF(1) - the catalytic core - and CF(0) - the membrane proton channel. CF(1) has five subunits: alpha(3), beta(3), gamma(1), delta(1), epsilon(1). CF(0) has three main subunits: a, b and c.</text>
</comment>
<keyword evidence="6 10" id="KW-0406">Ion transport</keyword>
<organism evidence="11 12">
    <name type="scientific">Mycoplasmopsis felifaucium</name>
    <dbReference type="NCBI Taxonomy" id="35768"/>
    <lineage>
        <taxon>Bacteria</taxon>
        <taxon>Bacillati</taxon>
        <taxon>Mycoplasmatota</taxon>
        <taxon>Mycoplasmoidales</taxon>
        <taxon>Metamycoplasmataceae</taxon>
        <taxon>Mycoplasmopsis</taxon>
    </lineage>
</organism>
<evidence type="ECO:0000313" key="12">
    <source>
        <dbReference type="Proteomes" id="UP001477443"/>
    </source>
</evidence>
<evidence type="ECO:0000256" key="7">
    <source>
        <dbReference type="ARBA" id="ARBA00023136"/>
    </source>
</evidence>
<dbReference type="PROSITE" id="PS00153">
    <property type="entry name" value="ATPASE_GAMMA"/>
    <property type="match status" value="1"/>
</dbReference>